<feature type="compositionally biased region" description="Acidic residues" evidence="1">
    <location>
        <begin position="135"/>
        <end position="148"/>
    </location>
</feature>
<evidence type="ECO:0000313" key="3">
    <source>
        <dbReference type="Proteomes" id="UP001470230"/>
    </source>
</evidence>
<organism evidence="2 3">
    <name type="scientific">Tritrichomonas musculus</name>
    <dbReference type="NCBI Taxonomy" id="1915356"/>
    <lineage>
        <taxon>Eukaryota</taxon>
        <taxon>Metamonada</taxon>
        <taxon>Parabasalia</taxon>
        <taxon>Tritrichomonadida</taxon>
        <taxon>Tritrichomonadidae</taxon>
        <taxon>Tritrichomonas</taxon>
    </lineage>
</organism>
<accession>A0ABR2HBV2</accession>
<proteinExistence type="predicted"/>
<evidence type="ECO:0000313" key="2">
    <source>
        <dbReference type="EMBL" id="KAK8844182.1"/>
    </source>
</evidence>
<feature type="region of interest" description="Disordered" evidence="1">
    <location>
        <begin position="135"/>
        <end position="157"/>
    </location>
</feature>
<name>A0ABR2HBV2_9EUKA</name>
<comment type="caution">
    <text evidence="2">The sequence shown here is derived from an EMBL/GenBank/DDBJ whole genome shotgun (WGS) entry which is preliminary data.</text>
</comment>
<reference evidence="2 3" key="1">
    <citation type="submission" date="2024-04" db="EMBL/GenBank/DDBJ databases">
        <title>Tritrichomonas musculus Genome.</title>
        <authorList>
            <person name="Alves-Ferreira E."/>
            <person name="Grigg M."/>
            <person name="Lorenzi H."/>
            <person name="Galac M."/>
        </authorList>
    </citation>
    <scope>NUCLEOTIDE SEQUENCE [LARGE SCALE GENOMIC DNA]</scope>
    <source>
        <strain evidence="2 3">EAF2021</strain>
    </source>
</reference>
<dbReference type="EMBL" id="JAPFFF010000033">
    <property type="protein sequence ID" value="KAK8844182.1"/>
    <property type="molecule type" value="Genomic_DNA"/>
</dbReference>
<sequence length="157" mass="19149">MHDIKDLQNRDFAEGQCRTRAILKYGIKDGFQKWKEDGERFMQRSFLYSDAFPIINDGKIELDEWLEEMKVTSLFYHYWEPYQRLSGIIKFLKKLMKFYKKQRKKELKPYVKVFSMIIKAIEKEIIEQDAYCLNEGEEEEEEEEELEYKDEKTQIDT</sequence>
<dbReference type="Proteomes" id="UP001470230">
    <property type="component" value="Unassembled WGS sequence"/>
</dbReference>
<evidence type="ECO:0000256" key="1">
    <source>
        <dbReference type="SAM" id="MobiDB-lite"/>
    </source>
</evidence>
<gene>
    <name evidence="2" type="ORF">M9Y10_024387</name>
</gene>
<keyword evidence="3" id="KW-1185">Reference proteome</keyword>
<protein>
    <submittedName>
        <fullName evidence="2">Uncharacterized protein</fullName>
    </submittedName>
</protein>